<evidence type="ECO:0000313" key="1">
    <source>
        <dbReference type="EMBL" id="KGO57284.1"/>
    </source>
</evidence>
<dbReference type="VEuPathDB" id="FungiDB:PEXP_061130"/>
<dbReference type="STRING" id="27334.A0A0A2JPG9"/>
<dbReference type="Gene3D" id="1.25.40.20">
    <property type="entry name" value="Ankyrin repeat-containing domain"/>
    <property type="match status" value="1"/>
</dbReference>
<dbReference type="GeneID" id="27672955"/>
<dbReference type="PhylomeDB" id="A0A0A2JPG9"/>
<dbReference type="OrthoDB" id="539213at2759"/>
<dbReference type="Proteomes" id="UP000030143">
    <property type="component" value="Unassembled WGS sequence"/>
</dbReference>
<sequence length="304" mass="34236">MNNTLYFYDIKFCFREYEKICETFLWKDIYIGGRELGAAISASQYEIIETLINRGVSKEQDKRDSVSPLICAIRTGTLRILTLFYEEGPKRPSLIYNPGILHSPSAYAAALAVGVPEIVEYLEVCIDRDGGGPQTTESATDADKARNVLGSMSNIYHQDGYIPKAEETQAKCTLVHQIALHLLPSAGGDLELGRICKLVEKAPEIQTMDLLGKALPPLLRTIREEADPQKRAFFLETLEVVINDQIASQLSKLRERQPSVADEVDQRTGKLDKALSHLWFVARENIDNDEMDRVMMVISRLLRF</sequence>
<comment type="caution">
    <text evidence="1">The sequence shown here is derived from an EMBL/GenBank/DDBJ whole genome shotgun (WGS) entry which is preliminary data.</text>
</comment>
<protein>
    <submittedName>
        <fullName evidence="1">Uncharacterized protein</fullName>
    </submittedName>
</protein>
<dbReference type="EMBL" id="JQFZ01000150">
    <property type="protein sequence ID" value="KGO57284.1"/>
    <property type="molecule type" value="Genomic_DNA"/>
</dbReference>
<organism evidence="1 2">
    <name type="scientific">Penicillium expansum</name>
    <name type="common">Blue mold rot fungus</name>
    <dbReference type="NCBI Taxonomy" id="27334"/>
    <lineage>
        <taxon>Eukaryota</taxon>
        <taxon>Fungi</taxon>
        <taxon>Dikarya</taxon>
        <taxon>Ascomycota</taxon>
        <taxon>Pezizomycotina</taxon>
        <taxon>Eurotiomycetes</taxon>
        <taxon>Eurotiomycetidae</taxon>
        <taxon>Eurotiales</taxon>
        <taxon>Aspergillaceae</taxon>
        <taxon>Penicillium</taxon>
    </lineage>
</organism>
<dbReference type="SUPFAM" id="SSF48403">
    <property type="entry name" value="Ankyrin repeat"/>
    <property type="match status" value="1"/>
</dbReference>
<proteinExistence type="predicted"/>
<accession>A0A0A2JPG9</accession>
<gene>
    <name evidence="1" type="ORF">PEX2_002580</name>
</gene>
<name>A0A0A2JPG9_PENEN</name>
<reference evidence="1 2" key="1">
    <citation type="journal article" date="2015" name="Mol. Plant Microbe Interact.">
        <title>Genome, transcriptome, and functional analyses of Penicillium expansum provide new insights into secondary metabolism and pathogenicity.</title>
        <authorList>
            <person name="Ballester A.R."/>
            <person name="Marcet-Houben M."/>
            <person name="Levin E."/>
            <person name="Sela N."/>
            <person name="Selma-Lazaro C."/>
            <person name="Carmona L."/>
            <person name="Wisniewski M."/>
            <person name="Droby S."/>
            <person name="Gonzalez-Candelas L."/>
            <person name="Gabaldon T."/>
        </authorList>
    </citation>
    <scope>NUCLEOTIDE SEQUENCE [LARGE SCALE GENOMIC DNA]</scope>
    <source>
        <strain evidence="1 2">MD-8</strain>
    </source>
</reference>
<dbReference type="RefSeq" id="XP_016598972.1">
    <property type="nucleotide sequence ID" value="XM_016737536.1"/>
</dbReference>
<dbReference type="HOGENOM" id="CLU_915588_0_0_1"/>
<evidence type="ECO:0000313" key="2">
    <source>
        <dbReference type="Proteomes" id="UP000030143"/>
    </source>
</evidence>
<dbReference type="AlphaFoldDB" id="A0A0A2JPG9"/>
<keyword evidence="2" id="KW-1185">Reference proteome</keyword>
<dbReference type="InterPro" id="IPR036770">
    <property type="entry name" value="Ankyrin_rpt-contain_sf"/>
</dbReference>